<name>D4JF14_9FIRM</name>
<evidence type="ECO:0000313" key="12">
    <source>
        <dbReference type="EMBL" id="CBK88786.1"/>
    </source>
</evidence>
<protein>
    <recommendedName>
        <fullName evidence="9">DNA polymerase III subunit beta</fullName>
    </recommendedName>
</protein>
<dbReference type="GO" id="GO:0003677">
    <property type="term" value="F:DNA binding"/>
    <property type="evidence" value="ECO:0007669"/>
    <property type="project" value="UniProtKB-KW"/>
</dbReference>
<dbReference type="HOGENOM" id="CLU_135363_0_0_9"/>
<dbReference type="Pfam" id="PF02767">
    <property type="entry name" value="DNA_pol3_beta_2"/>
    <property type="match status" value="1"/>
</dbReference>
<comment type="subcellular location">
    <subcellularLocation>
        <location evidence="1">Cytoplasm</location>
    </subcellularLocation>
</comment>
<dbReference type="AlphaFoldDB" id="D4JF14"/>
<evidence type="ECO:0000256" key="6">
    <source>
        <dbReference type="ARBA" id="ARBA00022705"/>
    </source>
</evidence>
<reference evidence="12 13" key="2">
    <citation type="submission" date="2010-03" db="EMBL/GenBank/DDBJ databases">
        <authorList>
            <person name="Pajon A."/>
        </authorList>
    </citation>
    <scope>NUCLEOTIDE SEQUENCE [LARGE SCALE GENOMIC DNA]</scope>
    <source>
        <strain evidence="12 13">T2-87</strain>
    </source>
</reference>
<dbReference type="SUPFAM" id="SSF55979">
    <property type="entry name" value="DNA clamp"/>
    <property type="match status" value="2"/>
</dbReference>
<dbReference type="CDD" id="cd00140">
    <property type="entry name" value="beta_clamp"/>
    <property type="match status" value="1"/>
</dbReference>
<evidence type="ECO:0000256" key="9">
    <source>
        <dbReference type="ARBA" id="ARBA00033275"/>
    </source>
</evidence>
<keyword evidence="6" id="KW-0235">DNA replication</keyword>
<keyword evidence="8" id="KW-0238">DNA-binding</keyword>
<dbReference type="InterPro" id="IPR001001">
    <property type="entry name" value="DNA_polIII_beta"/>
</dbReference>
<evidence type="ECO:0000256" key="7">
    <source>
        <dbReference type="ARBA" id="ARBA00022932"/>
    </source>
</evidence>
<organism evidence="12 13">
    <name type="scientific">Faecalitalea cylindroides T2-87</name>
    <dbReference type="NCBI Taxonomy" id="717960"/>
    <lineage>
        <taxon>Bacteria</taxon>
        <taxon>Bacillati</taxon>
        <taxon>Bacillota</taxon>
        <taxon>Erysipelotrichia</taxon>
        <taxon>Erysipelotrichales</taxon>
        <taxon>Erysipelotrichaceae</taxon>
        <taxon>Faecalitalea</taxon>
    </lineage>
</organism>
<evidence type="ECO:0000256" key="1">
    <source>
        <dbReference type="ARBA" id="ARBA00004496"/>
    </source>
</evidence>
<dbReference type="Gene3D" id="3.10.150.10">
    <property type="entry name" value="DNA Polymerase III, subunit A, domain 2"/>
    <property type="match status" value="1"/>
</dbReference>
<dbReference type="SMART" id="SM00480">
    <property type="entry name" value="POL3Bc"/>
    <property type="match status" value="1"/>
</dbReference>
<accession>D4JF14</accession>
<evidence type="ECO:0000313" key="13">
    <source>
        <dbReference type="Proteomes" id="UP000008801"/>
    </source>
</evidence>
<keyword evidence="4" id="KW-0808">Transferase</keyword>
<gene>
    <name evidence="12" type="ORF">EC1_13890</name>
</gene>
<dbReference type="GO" id="GO:0006271">
    <property type="term" value="P:DNA strand elongation involved in DNA replication"/>
    <property type="evidence" value="ECO:0007669"/>
    <property type="project" value="TreeGrafter"/>
</dbReference>
<dbReference type="KEGG" id="euc:EC1_13890"/>
<dbReference type="InterPro" id="IPR022634">
    <property type="entry name" value="DNA_polIII_beta_N"/>
</dbReference>
<dbReference type="Pfam" id="PF00712">
    <property type="entry name" value="DNA_pol3_beta"/>
    <property type="match status" value="1"/>
</dbReference>
<reference evidence="12 13" key="1">
    <citation type="submission" date="2010-03" db="EMBL/GenBank/DDBJ databases">
        <title>The genome sequence of Eubacterium cylindroides T2-87.</title>
        <authorList>
            <consortium name="metaHIT consortium -- http://www.metahit.eu/"/>
            <person name="Pajon A."/>
            <person name="Turner K."/>
            <person name="Parkhill J."/>
            <person name="Duncan S."/>
            <person name="Flint H."/>
        </authorList>
    </citation>
    <scope>NUCLEOTIDE SEQUENCE [LARGE SCALE GENOMIC DNA]</scope>
    <source>
        <strain evidence="12 13">T2-87</strain>
    </source>
</reference>
<evidence type="ECO:0000256" key="8">
    <source>
        <dbReference type="ARBA" id="ARBA00023125"/>
    </source>
</evidence>
<evidence type="ECO:0000259" key="10">
    <source>
        <dbReference type="Pfam" id="PF00712"/>
    </source>
</evidence>
<keyword evidence="5" id="KW-0548">Nucleotidyltransferase</keyword>
<dbReference type="InterPro" id="IPR022637">
    <property type="entry name" value="DNA_polIII_beta_cen"/>
</dbReference>
<evidence type="ECO:0000256" key="5">
    <source>
        <dbReference type="ARBA" id="ARBA00022695"/>
    </source>
</evidence>
<evidence type="ECO:0000256" key="2">
    <source>
        <dbReference type="ARBA" id="ARBA00010752"/>
    </source>
</evidence>
<sequence length="196" mass="21919">MHFSIDRKYFYEKLSVVSRAISVFSPLPALSGICIDVKSDQIILTGSDSNVSIRSTIVRGELNQLDIDSTGSIVIESKYLLEIIRKMDCTMVELELVDYSLVRISSDNGQFNLNGIQSNEYPNIDFSQPTNSFELKSKDLKDIVSQTSFACSDKDTRPVLNGVNFKASNNTLYCSGTDSYRLARKVLPLQINHDSI</sequence>
<feature type="domain" description="DNA polymerase III beta sliding clamp central" evidence="11">
    <location>
        <begin position="134"/>
        <end position="194"/>
    </location>
</feature>
<dbReference type="GO" id="GO:0003887">
    <property type="term" value="F:DNA-directed DNA polymerase activity"/>
    <property type="evidence" value="ECO:0007669"/>
    <property type="project" value="UniProtKB-KW"/>
</dbReference>
<dbReference type="EMBL" id="FP929041">
    <property type="protein sequence ID" value="CBK88786.1"/>
    <property type="molecule type" value="Genomic_DNA"/>
</dbReference>
<dbReference type="NCBIfam" id="TIGR00663">
    <property type="entry name" value="dnan"/>
    <property type="match status" value="1"/>
</dbReference>
<dbReference type="PANTHER" id="PTHR30478">
    <property type="entry name" value="DNA POLYMERASE III SUBUNIT BETA"/>
    <property type="match status" value="1"/>
</dbReference>
<evidence type="ECO:0000259" key="11">
    <source>
        <dbReference type="Pfam" id="PF02767"/>
    </source>
</evidence>
<proteinExistence type="inferred from homology"/>
<keyword evidence="3" id="KW-0963">Cytoplasm</keyword>
<dbReference type="Gene3D" id="3.70.10.10">
    <property type="match status" value="1"/>
</dbReference>
<keyword evidence="7" id="KW-0239">DNA-directed DNA polymerase</keyword>
<dbReference type="Proteomes" id="UP000008801">
    <property type="component" value="Chromosome"/>
</dbReference>
<dbReference type="GO" id="GO:0005737">
    <property type="term" value="C:cytoplasm"/>
    <property type="evidence" value="ECO:0007669"/>
    <property type="project" value="UniProtKB-SubCell"/>
</dbReference>
<dbReference type="PANTHER" id="PTHR30478:SF0">
    <property type="entry name" value="BETA SLIDING CLAMP"/>
    <property type="match status" value="1"/>
</dbReference>
<evidence type="ECO:0000256" key="4">
    <source>
        <dbReference type="ARBA" id="ARBA00022679"/>
    </source>
</evidence>
<dbReference type="InterPro" id="IPR046938">
    <property type="entry name" value="DNA_clamp_sf"/>
</dbReference>
<feature type="domain" description="DNA polymerase III beta sliding clamp N-terminal" evidence="10">
    <location>
        <begin position="1"/>
        <end position="125"/>
    </location>
</feature>
<dbReference type="GO" id="GO:0009360">
    <property type="term" value="C:DNA polymerase III complex"/>
    <property type="evidence" value="ECO:0007669"/>
    <property type="project" value="InterPro"/>
</dbReference>
<comment type="similarity">
    <text evidence="2">Belongs to the beta sliding clamp family.</text>
</comment>
<dbReference type="STRING" id="717960.EC1_13890"/>
<dbReference type="GO" id="GO:0008408">
    <property type="term" value="F:3'-5' exonuclease activity"/>
    <property type="evidence" value="ECO:0007669"/>
    <property type="project" value="InterPro"/>
</dbReference>
<evidence type="ECO:0000256" key="3">
    <source>
        <dbReference type="ARBA" id="ARBA00022490"/>
    </source>
</evidence>